<dbReference type="SUPFAM" id="SSF117281">
    <property type="entry name" value="Kelch motif"/>
    <property type="match status" value="1"/>
</dbReference>
<protein>
    <submittedName>
        <fullName evidence="2">Kelch motif family protein</fullName>
    </submittedName>
</protein>
<dbReference type="Proteomes" id="UP000039865">
    <property type="component" value="Unassembled WGS sequence"/>
</dbReference>
<keyword evidence="3" id="KW-1185">Reference proteome</keyword>
<dbReference type="Pfam" id="PF24681">
    <property type="entry name" value="Kelch_KLHDC2_KLHL20_DRC7"/>
    <property type="match status" value="1"/>
</dbReference>
<dbReference type="OrthoDB" id="10251809at2759"/>
<dbReference type="AlphaFoldDB" id="A0A078B6E5"/>
<name>A0A078B6E5_STYLE</name>
<reference evidence="2 3" key="1">
    <citation type="submission" date="2014-06" db="EMBL/GenBank/DDBJ databases">
        <authorList>
            <person name="Swart Estienne"/>
        </authorList>
    </citation>
    <scope>NUCLEOTIDE SEQUENCE [LARGE SCALE GENOMIC DNA]</scope>
    <source>
        <strain evidence="2 3">130c</strain>
    </source>
</reference>
<dbReference type="PANTHER" id="PTHR23244">
    <property type="entry name" value="KELCH REPEAT DOMAIN"/>
    <property type="match status" value="1"/>
</dbReference>
<proteinExistence type="predicted"/>
<evidence type="ECO:0000313" key="2">
    <source>
        <dbReference type="EMBL" id="CDW89123.1"/>
    </source>
</evidence>
<accession>A0A078B6E5</accession>
<dbReference type="EMBL" id="CCKQ01017257">
    <property type="protein sequence ID" value="CDW89123.1"/>
    <property type="molecule type" value="Genomic_DNA"/>
</dbReference>
<dbReference type="InterPro" id="IPR015915">
    <property type="entry name" value="Kelch-typ_b-propeller"/>
</dbReference>
<gene>
    <name evidence="2" type="primary">Contig12788.g13639</name>
    <name evidence="2" type="ORF">STYLEM_18252</name>
</gene>
<dbReference type="PANTHER" id="PTHR23244:SF471">
    <property type="entry name" value="GUANINE NUCLEOTIDE-BINDING PROTEIN SUBUNIT BETA 1-RELATED"/>
    <property type="match status" value="1"/>
</dbReference>
<sequence>MINPMEIRYLNLSLNQKVDANIKSSKNISEHIQRLLDQKKDKIRQLFQNSETLEQQTKKPRSESLNGSQSARGLRPIVPLININKIDLDDIQEYDEEENKQTFNFHYEADIKVGKDEMQFKKVPNTARLNDFSQFSNQQTNLDISNFVSVQDPFAYQLVFNYNAEDDNQIKVHKATEAKQLLNCFKQFQMPFSKQTYSIKGKNLKMLHQDVETIQRCIYPLFTGPVDPKINSCKYLVYLEMQEFKKVNKMRESLNQLLQQKFNLDYSSKYQYENYEKLIEQLQKKQLVSGFWEFQEISAQIPQSRESSRMVSERDNVYMFGGSAREPFNDTRCLEDMDTKFFGKLFENEGEEGLGFPQRRFGNTLNLFQRQLVVFGGGGAYNSQAKMRLTYNDVFMFDIGKTITINILENQKWTSDDFLPKDYDGELLIAPKTRMHHAGEVFGCMLVIHGGISGEDKDILDDFGIYDLKRQTWVKTNISTNSRKPLARYMHAMTVVHPDGIDNQLKYSRALWAQQFQVKNQNPTPDQNDQDQKIIESNKMGIYMFGGLVVKQDLCLSIESLAPLTDRKDEKNKKKVCNTELVFSNELYFIKPDFQENIKGLFYHKKYSKDFDYKSDKKMPELTLEVIKLSPQGKPPIGRCLHAQTFFAKRYLAIFGGRNDTLFKEYSNIALNDLYLYDIGINQFIFQLLQPIIPGWQWPRMDAILKEGLVMEWFRYQVVLIALSGKNIKLKQKVFKDQISEIEREIRKHQHKNQL</sequence>
<dbReference type="Gene3D" id="2.120.10.80">
    <property type="entry name" value="Kelch-type beta propeller"/>
    <property type="match status" value="2"/>
</dbReference>
<evidence type="ECO:0000313" key="3">
    <source>
        <dbReference type="Proteomes" id="UP000039865"/>
    </source>
</evidence>
<organism evidence="2 3">
    <name type="scientific">Stylonychia lemnae</name>
    <name type="common">Ciliate</name>
    <dbReference type="NCBI Taxonomy" id="5949"/>
    <lineage>
        <taxon>Eukaryota</taxon>
        <taxon>Sar</taxon>
        <taxon>Alveolata</taxon>
        <taxon>Ciliophora</taxon>
        <taxon>Intramacronucleata</taxon>
        <taxon>Spirotrichea</taxon>
        <taxon>Stichotrichia</taxon>
        <taxon>Sporadotrichida</taxon>
        <taxon>Oxytrichidae</taxon>
        <taxon>Stylonychinae</taxon>
        <taxon>Stylonychia</taxon>
    </lineage>
</organism>
<feature type="region of interest" description="Disordered" evidence="1">
    <location>
        <begin position="49"/>
        <end position="71"/>
    </location>
</feature>
<dbReference type="InParanoid" id="A0A078B6E5"/>
<evidence type="ECO:0000256" key="1">
    <source>
        <dbReference type="SAM" id="MobiDB-lite"/>
    </source>
</evidence>